<dbReference type="PROSITE" id="PS50177">
    <property type="entry name" value="NTF2_DOMAIN"/>
    <property type="match status" value="1"/>
</dbReference>
<dbReference type="Pfam" id="PF13843">
    <property type="entry name" value="DDE_Tnp_1_7"/>
    <property type="match status" value="1"/>
</dbReference>
<accession>A0ABY6LVM7</accession>
<dbReference type="InterPro" id="IPR032710">
    <property type="entry name" value="NTF2-like_dom_sf"/>
</dbReference>
<dbReference type="InterPro" id="IPR029526">
    <property type="entry name" value="PGBD"/>
</dbReference>
<organism evidence="2 3">
    <name type="scientific">Cordylochernes scorpioides</name>
    <dbReference type="NCBI Taxonomy" id="51811"/>
    <lineage>
        <taxon>Eukaryota</taxon>
        <taxon>Metazoa</taxon>
        <taxon>Ecdysozoa</taxon>
        <taxon>Arthropoda</taxon>
        <taxon>Chelicerata</taxon>
        <taxon>Arachnida</taxon>
        <taxon>Pseudoscorpiones</taxon>
        <taxon>Cheliferoidea</taxon>
        <taxon>Chernetidae</taxon>
        <taxon>Cordylochernes</taxon>
    </lineage>
</organism>
<reference evidence="2 3" key="1">
    <citation type="submission" date="2022-03" db="EMBL/GenBank/DDBJ databases">
        <title>A chromosomal length assembly of Cordylochernes scorpioides.</title>
        <authorList>
            <person name="Zeh D."/>
            <person name="Zeh J."/>
        </authorList>
    </citation>
    <scope>NUCLEOTIDE SEQUENCE [LARGE SCALE GENOMIC DNA]</scope>
    <source>
        <strain evidence="2">IN4F17</strain>
        <tissue evidence="2">Whole Body</tissue>
    </source>
</reference>
<evidence type="ECO:0000313" key="2">
    <source>
        <dbReference type="EMBL" id="UYV83863.1"/>
    </source>
</evidence>
<evidence type="ECO:0000313" key="3">
    <source>
        <dbReference type="Proteomes" id="UP001235939"/>
    </source>
</evidence>
<protein>
    <submittedName>
        <fullName evidence="2">NUTF2</fullName>
    </submittedName>
</protein>
<keyword evidence="3" id="KW-1185">Reference proteome</keyword>
<dbReference type="SUPFAM" id="SSF54427">
    <property type="entry name" value="NTF2-like"/>
    <property type="match status" value="1"/>
</dbReference>
<sequence length="111" mass="12696">MAVGTVKTNRKGLPKKSFSKKLKKGEMHLFKGSLMAMKWRHTRDVWMISTVHGHQMVEVMGRPGLSQAPIFKPQTDDDPAHAFNQTFILKPIADSFYVEHDIFRLNLHHAA</sequence>
<dbReference type="EMBL" id="CP092886">
    <property type="protein sequence ID" value="UYV83863.1"/>
    <property type="molecule type" value="Genomic_DNA"/>
</dbReference>
<name>A0ABY6LVM7_9ARAC</name>
<gene>
    <name evidence="2" type="ORF">LAZ67_X000462</name>
</gene>
<dbReference type="InterPro" id="IPR002075">
    <property type="entry name" value="NTF2_dom"/>
</dbReference>
<dbReference type="Gene3D" id="3.10.450.50">
    <property type="match status" value="1"/>
</dbReference>
<dbReference type="InterPro" id="IPR018222">
    <property type="entry name" value="Nuclear_transport_factor_2_euk"/>
</dbReference>
<dbReference type="Proteomes" id="UP001235939">
    <property type="component" value="Chromosome X"/>
</dbReference>
<evidence type="ECO:0000259" key="1">
    <source>
        <dbReference type="PROSITE" id="PS50177"/>
    </source>
</evidence>
<feature type="domain" description="NTF2" evidence="1">
    <location>
        <begin position="76"/>
        <end position="105"/>
    </location>
</feature>
<dbReference type="Pfam" id="PF02136">
    <property type="entry name" value="NTF2"/>
    <property type="match status" value="1"/>
</dbReference>
<proteinExistence type="predicted"/>